<dbReference type="Gene3D" id="3.50.50.60">
    <property type="entry name" value="FAD/NAD(P)-binding domain"/>
    <property type="match status" value="1"/>
</dbReference>
<dbReference type="Gene3D" id="3.30.9.10">
    <property type="entry name" value="D-Amino Acid Oxidase, subunit A, domain 2"/>
    <property type="match status" value="1"/>
</dbReference>
<organism evidence="2 3">
    <name type="scientific">Petrolisthes cinctipes</name>
    <name type="common">Flat porcelain crab</name>
    <dbReference type="NCBI Taxonomy" id="88211"/>
    <lineage>
        <taxon>Eukaryota</taxon>
        <taxon>Metazoa</taxon>
        <taxon>Ecdysozoa</taxon>
        <taxon>Arthropoda</taxon>
        <taxon>Crustacea</taxon>
        <taxon>Multicrustacea</taxon>
        <taxon>Malacostraca</taxon>
        <taxon>Eumalacostraca</taxon>
        <taxon>Eucarida</taxon>
        <taxon>Decapoda</taxon>
        <taxon>Pleocyemata</taxon>
        <taxon>Anomura</taxon>
        <taxon>Galatheoidea</taxon>
        <taxon>Porcellanidae</taxon>
        <taxon>Petrolisthes</taxon>
    </lineage>
</organism>
<dbReference type="PANTHER" id="PTHR13847">
    <property type="entry name" value="SARCOSINE DEHYDROGENASE-RELATED"/>
    <property type="match status" value="1"/>
</dbReference>
<dbReference type="SUPFAM" id="SSF51905">
    <property type="entry name" value="FAD/NAD(P)-binding domain"/>
    <property type="match status" value="1"/>
</dbReference>
<dbReference type="GO" id="GO:0008480">
    <property type="term" value="F:sarcosine dehydrogenase activity"/>
    <property type="evidence" value="ECO:0007669"/>
    <property type="project" value="TreeGrafter"/>
</dbReference>
<reference evidence="2" key="1">
    <citation type="submission" date="2023-10" db="EMBL/GenBank/DDBJ databases">
        <title>Genome assemblies of two species of porcelain crab, Petrolisthes cinctipes and Petrolisthes manimaculis (Anomura: Porcellanidae).</title>
        <authorList>
            <person name="Angst P."/>
        </authorList>
    </citation>
    <scope>NUCLEOTIDE SEQUENCE</scope>
    <source>
        <strain evidence="2">PB745_01</strain>
        <tissue evidence="2">Gill</tissue>
    </source>
</reference>
<accession>A0AAE1K1A7</accession>
<name>A0AAE1K1A7_PETCI</name>
<evidence type="ECO:0000313" key="3">
    <source>
        <dbReference type="Proteomes" id="UP001286313"/>
    </source>
</evidence>
<dbReference type="GO" id="GO:1901053">
    <property type="term" value="P:sarcosine catabolic process"/>
    <property type="evidence" value="ECO:0007669"/>
    <property type="project" value="TreeGrafter"/>
</dbReference>
<sequence>MLRGRAAWMSFGGIQRTRTSLSCLYLHSSTSIPNISNTTGEVAGEVDVVVVGGGVAGCSCLYHLTKLGVTNAILLEAHKLTSGTTWHTAGLMSRMTRNELDFQLYERTYQLLTTLEEETGVNPGLRTNGSLYISTHEASYNKTIIF</sequence>
<dbReference type="PANTHER" id="PTHR13847:SF200">
    <property type="entry name" value="SARCOSINE DEHYDROGENASE, MITOCHONDRIAL"/>
    <property type="match status" value="1"/>
</dbReference>
<gene>
    <name evidence="2" type="ORF">Pcinc_032522</name>
</gene>
<protein>
    <recommendedName>
        <fullName evidence="1">FAD dependent oxidoreductase domain-containing protein</fullName>
    </recommendedName>
</protein>
<dbReference type="EMBL" id="JAWQEG010004471">
    <property type="protein sequence ID" value="KAK3861534.1"/>
    <property type="molecule type" value="Genomic_DNA"/>
</dbReference>
<dbReference type="InterPro" id="IPR036188">
    <property type="entry name" value="FAD/NAD-bd_sf"/>
</dbReference>
<dbReference type="Pfam" id="PF01266">
    <property type="entry name" value="DAO"/>
    <property type="match status" value="1"/>
</dbReference>
<dbReference type="Proteomes" id="UP001286313">
    <property type="component" value="Unassembled WGS sequence"/>
</dbReference>
<dbReference type="AlphaFoldDB" id="A0AAE1K1A7"/>
<dbReference type="InterPro" id="IPR006076">
    <property type="entry name" value="FAD-dep_OxRdtase"/>
</dbReference>
<evidence type="ECO:0000313" key="2">
    <source>
        <dbReference type="EMBL" id="KAK3861534.1"/>
    </source>
</evidence>
<dbReference type="GO" id="GO:0005759">
    <property type="term" value="C:mitochondrial matrix"/>
    <property type="evidence" value="ECO:0007669"/>
    <property type="project" value="TreeGrafter"/>
</dbReference>
<proteinExistence type="predicted"/>
<feature type="domain" description="FAD dependent oxidoreductase" evidence="1">
    <location>
        <begin position="47"/>
        <end position="137"/>
    </location>
</feature>
<keyword evidence="3" id="KW-1185">Reference proteome</keyword>
<evidence type="ECO:0000259" key="1">
    <source>
        <dbReference type="Pfam" id="PF01266"/>
    </source>
</evidence>
<comment type="caution">
    <text evidence="2">The sequence shown here is derived from an EMBL/GenBank/DDBJ whole genome shotgun (WGS) entry which is preliminary data.</text>
</comment>